<proteinExistence type="predicted"/>
<organism evidence="1 2">
    <name type="scientific">Phaeosphaeria nodorum (strain SN15 / ATCC MYA-4574 / FGSC 10173)</name>
    <name type="common">Glume blotch fungus</name>
    <name type="synonym">Parastagonospora nodorum</name>
    <dbReference type="NCBI Taxonomy" id="321614"/>
    <lineage>
        <taxon>Eukaryota</taxon>
        <taxon>Fungi</taxon>
        <taxon>Dikarya</taxon>
        <taxon>Ascomycota</taxon>
        <taxon>Pezizomycotina</taxon>
        <taxon>Dothideomycetes</taxon>
        <taxon>Pleosporomycetidae</taxon>
        <taxon>Pleosporales</taxon>
        <taxon>Pleosporineae</taxon>
        <taxon>Phaeosphaeriaceae</taxon>
        <taxon>Parastagonospora</taxon>
    </lineage>
</organism>
<dbReference type="EMBL" id="CP069023">
    <property type="protein sequence ID" value="QRC91006.1"/>
    <property type="molecule type" value="Genomic_DNA"/>
</dbReference>
<accession>A0A7U2HWA1</accession>
<dbReference type="VEuPathDB" id="FungiDB:JI435_400860"/>
<sequence>MLVFGDTATNGDVGQLPFSESRWSRDVVKLASWNLRTRHESCLSSCFVRDNYQSALRCTLTLVGIFVACCTT</sequence>
<reference evidence="2" key="1">
    <citation type="journal article" date="2021" name="BMC Genomics">
        <title>Chromosome-level genome assembly and manually-curated proteome of model necrotroph Parastagonospora nodorum Sn15 reveals a genome-wide trove of candidate effector homologs, and redundancy of virulence-related functions within an accessory chromosome.</title>
        <authorList>
            <person name="Bertazzoni S."/>
            <person name="Jones D.A.B."/>
            <person name="Phan H.T."/>
            <person name="Tan K.-C."/>
            <person name="Hane J.K."/>
        </authorList>
    </citation>
    <scope>NUCLEOTIDE SEQUENCE [LARGE SCALE GENOMIC DNA]</scope>
    <source>
        <strain evidence="2">SN15 / ATCC MYA-4574 / FGSC 10173)</strain>
    </source>
</reference>
<name>A0A7U2HWA1_PHANO</name>
<dbReference type="Proteomes" id="UP000663193">
    <property type="component" value="Chromosome 1"/>
</dbReference>
<keyword evidence="2" id="KW-1185">Reference proteome</keyword>
<evidence type="ECO:0000313" key="1">
    <source>
        <dbReference type="EMBL" id="QRC91006.1"/>
    </source>
</evidence>
<gene>
    <name evidence="1" type="ORF">JI435_400860</name>
</gene>
<dbReference type="AlphaFoldDB" id="A0A7U2HWA1"/>
<protein>
    <submittedName>
        <fullName evidence="1">Uncharacterized protein</fullName>
    </submittedName>
</protein>
<evidence type="ECO:0000313" key="2">
    <source>
        <dbReference type="Proteomes" id="UP000663193"/>
    </source>
</evidence>